<dbReference type="RefSeq" id="WP_371386958.1">
    <property type="nucleotide sequence ID" value="NZ_JBGLYH010000032.1"/>
</dbReference>
<organism evidence="1 2">
    <name type="scientific">Pseudodesulfovibrio karagichevae</name>
    <dbReference type="NCBI Taxonomy" id="3239305"/>
    <lineage>
        <taxon>Bacteria</taxon>
        <taxon>Pseudomonadati</taxon>
        <taxon>Thermodesulfobacteriota</taxon>
        <taxon>Desulfovibrionia</taxon>
        <taxon>Desulfovibrionales</taxon>
        <taxon>Desulfovibrionaceae</taxon>
    </lineage>
</organism>
<reference evidence="1 2" key="1">
    <citation type="submission" date="2024-08" db="EMBL/GenBank/DDBJ databases">
        <title>Sulfate-reducing bacteria isolated from formation water of the oil field in Kazakhstan and description of Pseudodesulfovibrio sp.</title>
        <authorList>
            <person name="Bidzhieva S.K."/>
            <person name="Tourova T.P."/>
            <person name="Grouzdev D.S."/>
            <person name="Beletsky A.V."/>
            <person name="Sokolova D.S."/>
            <person name="Samigullina S.R."/>
            <person name="Poltaraus A.B."/>
            <person name="Avtukh A.N."/>
            <person name="Tereshina V.M."/>
            <person name="Zhaparov N.S."/>
            <person name="Mardanov A.V."/>
            <person name="Nazina T.N."/>
        </authorList>
    </citation>
    <scope>NUCLEOTIDE SEQUENCE [LARGE SCALE GENOMIC DNA]</scope>
    <source>
        <strain evidence="1 2">9FUS</strain>
    </source>
</reference>
<dbReference type="Proteomes" id="UP001568698">
    <property type="component" value="Unassembled WGS sequence"/>
</dbReference>
<comment type="caution">
    <text evidence="1">The sequence shown here is derived from an EMBL/GenBank/DDBJ whole genome shotgun (WGS) entry which is preliminary data.</text>
</comment>
<proteinExistence type="predicted"/>
<dbReference type="EMBL" id="JBGLYH010000032">
    <property type="protein sequence ID" value="MEZ7197441.1"/>
    <property type="molecule type" value="Genomic_DNA"/>
</dbReference>
<name>A0ABV4K566_9BACT</name>
<evidence type="ECO:0000313" key="1">
    <source>
        <dbReference type="EMBL" id="MEZ7197441.1"/>
    </source>
</evidence>
<evidence type="ECO:0000313" key="2">
    <source>
        <dbReference type="Proteomes" id="UP001568698"/>
    </source>
</evidence>
<protein>
    <submittedName>
        <fullName evidence="1">Uncharacterized protein</fullName>
    </submittedName>
</protein>
<accession>A0ABV4K566</accession>
<gene>
    <name evidence="1" type="ORF">AB6M95_11815</name>
</gene>
<keyword evidence="2" id="KW-1185">Reference proteome</keyword>
<sequence>MNMFKNLTASRIVEIILGSRAWLNYIDSYKSWSQDWAKTQHP</sequence>